<dbReference type="Proteomes" id="UP000199026">
    <property type="component" value="Unassembled WGS sequence"/>
</dbReference>
<keyword evidence="1" id="KW-0732">Signal</keyword>
<dbReference type="Gene3D" id="3.40.1260.10">
    <property type="entry name" value="DsrEFH-like"/>
    <property type="match status" value="1"/>
</dbReference>
<dbReference type="InterPro" id="IPR027396">
    <property type="entry name" value="DsrEFH-like"/>
</dbReference>
<dbReference type="InterPro" id="IPR003787">
    <property type="entry name" value="Sulphur_relay_DsrE/F-like"/>
</dbReference>
<accession>A0A1H3GWP5</accession>
<sequence length="157" mass="16949">MLRIFLLVTTLFSFSATAWASSGVDKLLNAEKAPVGVVFEVVEGDQFALDWALPHIQAQSERLKARFPAIKIAVVTHGNEQFGLAKSLESPKAERIKTLAASLSRSGTPVHVCGGHADARGIPHDIFPEYIEVAPSGPAQITAYRNEGYALVILQKP</sequence>
<name>A0A1H3GWP5_9RHOB</name>
<organism evidence="2 3">
    <name type="scientific">Lentibacter algarum</name>
    <dbReference type="NCBI Taxonomy" id="576131"/>
    <lineage>
        <taxon>Bacteria</taxon>
        <taxon>Pseudomonadati</taxon>
        <taxon>Pseudomonadota</taxon>
        <taxon>Alphaproteobacteria</taxon>
        <taxon>Rhodobacterales</taxon>
        <taxon>Roseobacteraceae</taxon>
        <taxon>Lentibacter</taxon>
    </lineage>
</organism>
<feature type="chain" id="PRO_5011501827" evidence="1">
    <location>
        <begin position="21"/>
        <end position="157"/>
    </location>
</feature>
<proteinExistence type="predicted"/>
<dbReference type="OrthoDB" id="8114622at2"/>
<feature type="signal peptide" evidence="1">
    <location>
        <begin position="1"/>
        <end position="20"/>
    </location>
</feature>
<reference evidence="2 3" key="1">
    <citation type="submission" date="2016-10" db="EMBL/GenBank/DDBJ databases">
        <authorList>
            <person name="de Groot N.N."/>
        </authorList>
    </citation>
    <scope>NUCLEOTIDE SEQUENCE [LARGE SCALE GENOMIC DNA]</scope>
    <source>
        <strain evidence="2 3">DSM 24677</strain>
    </source>
</reference>
<evidence type="ECO:0000256" key="1">
    <source>
        <dbReference type="SAM" id="SignalP"/>
    </source>
</evidence>
<dbReference type="GeneID" id="78122883"/>
<dbReference type="Pfam" id="PF02635">
    <property type="entry name" value="DsrE"/>
    <property type="match status" value="1"/>
</dbReference>
<dbReference type="SUPFAM" id="SSF75169">
    <property type="entry name" value="DsrEFH-like"/>
    <property type="match status" value="1"/>
</dbReference>
<evidence type="ECO:0000313" key="2">
    <source>
        <dbReference type="EMBL" id="SDY07490.1"/>
    </source>
</evidence>
<dbReference type="STRING" id="576131.SAMN05444486_10171"/>
<protein>
    <submittedName>
        <fullName evidence="2">Intracellular sulfur oxidation protein, DsrE/DsrF family</fullName>
    </submittedName>
</protein>
<evidence type="ECO:0000313" key="3">
    <source>
        <dbReference type="Proteomes" id="UP000199026"/>
    </source>
</evidence>
<dbReference type="RefSeq" id="WP_089886929.1">
    <property type="nucleotide sequence ID" value="NZ_CALJFH010000032.1"/>
</dbReference>
<dbReference type="AlphaFoldDB" id="A0A1H3GWP5"/>
<dbReference type="EMBL" id="FNPR01000001">
    <property type="protein sequence ID" value="SDY07490.1"/>
    <property type="molecule type" value="Genomic_DNA"/>
</dbReference>
<gene>
    <name evidence="2" type="ORF">SAMN05444486_10171</name>
</gene>
<keyword evidence="3" id="KW-1185">Reference proteome</keyword>